<accession>A0A6N7R2L3</accession>
<comment type="similarity">
    <text evidence="2">Belongs to the UPF0754 family.</text>
</comment>
<proteinExistence type="inferred from homology"/>
<feature type="transmembrane region" description="Helical" evidence="6">
    <location>
        <begin position="23"/>
        <end position="49"/>
    </location>
</feature>
<keyword evidence="8" id="KW-1185">Reference proteome</keyword>
<reference evidence="7 8" key="1">
    <citation type="submission" date="2019-10" db="EMBL/GenBank/DDBJ databases">
        <title>Gracilibacillus salitolerans sp. nov., a moderate halophile isolated from a saline soil in northwest China.</title>
        <authorList>
            <person name="Gan L."/>
        </authorList>
    </citation>
    <scope>NUCLEOTIDE SEQUENCE [LARGE SCALE GENOMIC DNA]</scope>
    <source>
        <strain evidence="7 8">TP2-8</strain>
    </source>
</reference>
<gene>
    <name evidence="7" type="ORF">GH885_12370</name>
</gene>
<dbReference type="EMBL" id="WJEE01000026">
    <property type="protein sequence ID" value="MRI67129.1"/>
    <property type="molecule type" value="Genomic_DNA"/>
</dbReference>
<dbReference type="Proteomes" id="UP000435187">
    <property type="component" value="Unassembled WGS sequence"/>
</dbReference>
<feature type="transmembrane region" description="Helical" evidence="6">
    <location>
        <begin position="370"/>
        <end position="392"/>
    </location>
</feature>
<comment type="subcellular location">
    <subcellularLocation>
        <location evidence="1">Endomembrane system</location>
    </subcellularLocation>
</comment>
<evidence type="ECO:0000256" key="1">
    <source>
        <dbReference type="ARBA" id="ARBA00004308"/>
    </source>
</evidence>
<dbReference type="PANTHER" id="PTHR35791:SF1">
    <property type="entry name" value="UPF0754 MEMBRANE PROTEIN YHEB"/>
    <property type="match status" value="1"/>
</dbReference>
<dbReference type="InterPro" id="IPR007383">
    <property type="entry name" value="DUF445"/>
</dbReference>
<sequence>MICSRKVYYTLQRGKVERRVENLIIILFLVVIGSFIGGLTNSVAIKMLFRPYQAIYIGKWKVPFTPGVIPKRRDQLAKQLGQLVVNHLLTIDSIQLKLQDQGLKQQVQQKINKEWQLFLAKSITISQLSDKFQLNINSDHVKRLIADKVIDQVHNFLQKNQQKPFKLWLGQMISEKELEKTSIFLRDKGIDLLNNEETHHKIEAVIKQYAESKGFLGNMVLSMFSSDELALKIQRLVTDYLRSEEGSRWILQAVQNEWQNLLHQEVQLIEPLFAKKETQQLLRELIHENVPAEEWLDKPIQEIVTPFANQIEEKVLPLLVEQLFSKLSDSVPNMLQHLEVEKMVENQVASFPTSRIEEIILSISRKEFKLITYLGALLGGFIGLIQAILFIVV</sequence>
<dbReference type="Pfam" id="PF04286">
    <property type="entry name" value="DUF445"/>
    <property type="match status" value="1"/>
</dbReference>
<evidence type="ECO:0000256" key="4">
    <source>
        <dbReference type="ARBA" id="ARBA00022989"/>
    </source>
</evidence>
<evidence type="ECO:0000256" key="6">
    <source>
        <dbReference type="SAM" id="Phobius"/>
    </source>
</evidence>
<keyword evidence="3 6" id="KW-0812">Transmembrane</keyword>
<evidence type="ECO:0000256" key="3">
    <source>
        <dbReference type="ARBA" id="ARBA00022692"/>
    </source>
</evidence>
<dbReference type="PANTHER" id="PTHR35791">
    <property type="entry name" value="UPF0754 MEMBRANE PROTEIN YHEB"/>
    <property type="match status" value="1"/>
</dbReference>
<evidence type="ECO:0000256" key="5">
    <source>
        <dbReference type="ARBA" id="ARBA00023136"/>
    </source>
</evidence>
<protein>
    <submittedName>
        <fullName evidence="7">DUF445 family protein</fullName>
    </submittedName>
</protein>
<keyword evidence="4 6" id="KW-1133">Transmembrane helix</keyword>
<evidence type="ECO:0000313" key="7">
    <source>
        <dbReference type="EMBL" id="MRI67129.1"/>
    </source>
</evidence>
<evidence type="ECO:0000313" key="8">
    <source>
        <dbReference type="Proteomes" id="UP000435187"/>
    </source>
</evidence>
<organism evidence="7 8">
    <name type="scientific">Gracilibacillus thailandensis</name>
    <dbReference type="NCBI Taxonomy" id="563735"/>
    <lineage>
        <taxon>Bacteria</taxon>
        <taxon>Bacillati</taxon>
        <taxon>Bacillota</taxon>
        <taxon>Bacilli</taxon>
        <taxon>Bacillales</taxon>
        <taxon>Bacillaceae</taxon>
        <taxon>Gracilibacillus</taxon>
    </lineage>
</organism>
<dbReference type="AlphaFoldDB" id="A0A6N7R2L3"/>
<evidence type="ECO:0000256" key="2">
    <source>
        <dbReference type="ARBA" id="ARBA00008053"/>
    </source>
</evidence>
<comment type="caution">
    <text evidence="7">The sequence shown here is derived from an EMBL/GenBank/DDBJ whole genome shotgun (WGS) entry which is preliminary data.</text>
</comment>
<dbReference type="GO" id="GO:0012505">
    <property type="term" value="C:endomembrane system"/>
    <property type="evidence" value="ECO:0007669"/>
    <property type="project" value="UniProtKB-SubCell"/>
</dbReference>
<name>A0A6N7R2L3_9BACI</name>
<keyword evidence="5 6" id="KW-0472">Membrane</keyword>